<proteinExistence type="predicted"/>
<feature type="transmembrane region" description="Helical" evidence="6">
    <location>
        <begin position="468"/>
        <end position="486"/>
    </location>
</feature>
<reference evidence="10 11" key="1">
    <citation type="submission" date="2021-03" db="EMBL/GenBank/DDBJ databases">
        <title>Enterococcal diversity collection.</title>
        <authorList>
            <person name="Gilmore M.S."/>
            <person name="Schwartzman J."/>
            <person name="Van Tyne D."/>
            <person name="Martin M."/>
            <person name="Earl A.M."/>
            <person name="Manson A.L."/>
            <person name="Straub T."/>
            <person name="Salamzade R."/>
            <person name="Saavedra J."/>
            <person name="Lebreton F."/>
            <person name="Prichula J."/>
            <person name="Schaufler K."/>
            <person name="Gaca A."/>
            <person name="Sgardioli B."/>
            <person name="Wagenaar J."/>
            <person name="Strong T."/>
        </authorList>
    </citation>
    <scope>NUCLEOTIDE SEQUENCE [LARGE SCALE GENOMIC DNA]</scope>
    <source>
        <strain evidence="10 11">MJM16</strain>
    </source>
</reference>
<comment type="caution">
    <text evidence="10">The sequence shown here is derived from an EMBL/GenBank/DDBJ whole genome shotgun (WGS) entry which is preliminary data.</text>
</comment>
<keyword evidence="2" id="KW-0964">Secreted</keyword>
<evidence type="ECO:0000256" key="4">
    <source>
        <dbReference type="ARBA" id="ARBA00023088"/>
    </source>
</evidence>
<dbReference type="InterPro" id="IPR013783">
    <property type="entry name" value="Ig-like_fold"/>
</dbReference>
<feature type="compositionally biased region" description="Low complexity" evidence="5">
    <location>
        <begin position="59"/>
        <end position="70"/>
    </location>
</feature>
<evidence type="ECO:0000259" key="8">
    <source>
        <dbReference type="Pfam" id="PF00746"/>
    </source>
</evidence>
<keyword evidence="3 7" id="KW-0732">Signal</keyword>
<evidence type="ECO:0000256" key="3">
    <source>
        <dbReference type="ARBA" id="ARBA00022729"/>
    </source>
</evidence>
<evidence type="ECO:0000256" key="7">
    <source>
        <dbReference type="SAM" id="SignalP"/>
    </source>
</evidence>
<feature type="signal peptide" evidence="7">
    <location>
        <begin position="1"/>
        <end position="27"/>
    </location>
</feature>
<protein>
    <submittedName>
        <fullName evidence="10">DUF5011 domain-containing protein</fullName>
    </submittedName>
</protein>
<dbReference type="Pfam" id="PF16403">
    <property type="entry name" value="Bact_surface_Ig-like"/>
    <property type="match status" value="1"/>
</dbReference>
<keyword evidence="4" id="KW-0572">Peptidoglycan-anchor</keyword>
<feature type="region of interest" description="Disordered" evidence="5">
    <location>
        <begin position="46"/>
        <end position="85"/>
    </location>
</feature>
<evidence type="ECO:0000256" key="5">
    <source>
        <dbReference type="SAM" id="MobiDB-lite"/>
    </source>
</evidence>
<sequence length="499" mass="54503">MNKKVWSRLMVVSSCGLVLSGLPVAQAEEVSDTLPTEEQAVTIEEPAAATEQSKEQVEAAPAATKTTTEVESSKEQSQRNEKAKVAVPSLKGVKNQTIKAGTSFDPKAGVTASDVIDGDLTKQIQVIGSVDSHQAGTYSLTYTVKNSFGETTSETVTILVEKAEQTDRTRVRRREYTLEIADFATWRGSDLNAQIIERLVLKDANGEVASLDDVDAFTIDQPKATDTVGKKTVKLSVTASDGTISEKTITVTVVNGLRIETKDFSNRGDMIDLFEGIQAFEMLADGSEVELGSYDPTTKTGIEVIKNMIDMKTPGEYELVYRVHSSLGEIVDKRVTVTVVKTLFPQLLDIEVSDQVMTVGDVLTSEMILDWVKVSEDCLVSFEVLDRTIPVDSAQRLTTAGTYRIRYTASLEGVPSNDVAVSKEITLTVRERPVYSNPTIQTRTLRTSPQLGSVNTAKQLPKTGDTSSNWLMLLTGISLVAFVAFLKRERLLSPLTKKK</sequence>
<dbReference type="RefSeq" id="WP_207106976.1">
    <property type="nucleotide sequence ID" value="NZ_JAFLVR010000005.1"/>
</dbReference>
<dbReference type="Proteomes" id="UP000664495">
    <property type="component" value="Unassembled WGS sequence"/>
</dbReference>
<evidence type="ECO:0000313" key="10">
    <source>
        <dbReference type="EMBL" id="MBO0451172.1"/>
    </source>
</evidence>
<dbReference type="Pfam" id="PF00746">
    <property type="entry name" value="Gram_pos_anchor"/>
    <property type="match status" value="1"/>
</dbReference>
<gene>
    <name evidence="10" type="ORF">JZO85_02770</name>
</gene>
<organism evidence="10 11">
    <name type="scientific">Candidatus Enterococcus murrayae</name>
    <dbReference type="NCBI Taxonomy" id="2815321"/>
    <lineage>
        <taxon>Bacteria</taxon>
        <taxon>Bacillati</taxon>
        <taxon>Bacillota</taxon>
        <taxon>Bacilli</taxon>
        <taxon>Lactobacillales</taxon>
        <taxon>Enterococcaceae</taxon>
        <taxon>Enterococcus</taxon>
    </lineage>
</organism>
<name>A0ABS3HDU9_9ENTE</name>
<evidence type="ECO:0000259" key="9">
    <source>
        <dbReference type="Pfam" id="PF16403"/>
    </source>
</evidence>
<feature type="domain" description="Gram-positive cocci surface proteins LPxTG" evidence="8">
    <location>
        <begin position="454"/>
        <end position="490"/>
    </location>
</feature>
<keyword evidence="6" id="KW-1133">Transmembrane helix</keyword>
<evidence type="ECO:0000256" key="6">
    <source>
        <dbReference type="SAM" id="Phobius"/>
    </source>
</evidence>
<keyword evidence="1" id="KW-0134">Cell wall</keyword>
<evidence type="ECO:0000313" key="11">
    <source>
        <dbReference type="Proteomes" id="UP000664495"/>
    </source>
</evidence>
<evidence type="ECO:0000256" key="1">
    <source>
        <dbReference type="ARBA" id="ARBA00022512"/>
    </source>
</evidence>
<dbReference type="InterPro" id="IPR019931">
    <property type="entry name" value="LPXTG_anchor"/>
</dbReference>
<feature type="domain" description="Pesticidal crystal protein Cry22Aa Ig-like" evidence="9">
    <location>
        <begin position="89"/>
        <end position="158"/>
    </location>
</feature>
<feature type="chain" id="PRO_5046424841" evidence="7">
    <location>
        <begin position="28"/>
        <end position="499"/>
    </location>
</feature>
<keyword evidence="6" id="KW-0472">Membrane</keyword>
<dbReference type="EMBL" id="JAFLVR010000005">
    <property type="protein sequence ID" value="MBO0451172.1"/>
    <property type="molecule type" value="Genomic_DNA"/>
</dbReference>
<evidence type="ECO:0000256" key="2">
    <source>
        <dbReference type="ARBA" id="ARBA00022525"/>
    </source>
</evidence>
<dbReference type="InterPro" id="IPR032179">
    <property type="entry name" value="Cry22Aa_Ig-like"/>
</dbReference>
<dbReference type="NCBIfam" id="TIGR01167">
    <property type="entry name" value="LPXTG_anchor"/>
    <property type="match status" value="1"/>
</dbReference>
<keyword evidence="6" id="KW-0812">Transmembrane</keyword>
<feature type="compositionally biased region" description="Basic and acidic residues" evidence="5">
    <location>
        <begin position="71"/>
        <end position="84"/>
    </location>
</feature>
<dbReference type="Gene3D" id="2.60.40.10">
    <property type="entry name" value="Immunoglobulins"/>
    <property type="match status" value="1"/>
</dbReference>
<keyword evidence="11" id="KW-1185">Reference proteome</keyword>
<accession>A0ABS3HDU9</accession>